<comment type="caution">
    <text evidence="2">The sequence shown here is derived from an EMBL/GenBank/DDBJ whole genome shotgun (WGS) entry which is preliminary data.</text>
</comment>
<dbReference type="InterPro" id="IPR016181">
    <property type="entry name" value="Acyl_CoA_acyltransferase"/>
</dbReference>
<dbReference type="Gene3D" id="3.40.630.30">
    <property type="match status" value="1"/>
</dbReference>
<dbReference type="Pfam" id="PF13673">
    <property type="entry name" value="Acetyltransf_10"/>
    <property type="match status" value="1"/>
</dbReference>
<dbReference type="PANTHER" id="PTHR43451:SF1">
    <property type="entry name" value="ACETYLTRANSFERASE"/>
    <property type="match status" value="1"/>
</dbReference>
<gene>
    <name evidence="2" type="ORF">QO231_01975</name>
</gene>
<keyword evidence="3" id="KW-1185">Reference proteome</keyword>
<dbReference type="SUPFAM" id="SSF55729">
    <property type="entry name" value="Acyl-CoA N-acyltransferases (Nat)"/>
    <property type="match status" value="1"/>
</dbReference>
<dbReference type="InterPro" id="IPR052564">
    <property type="entry name" value="N-acetyltrans/Recomb-assoc"/>
</dbReference>
<dbReference type="EMBL" id="JASMWN010000001">
    <property type="protein sequence ID" value="MDU9002616.1"/>
    <property type="molecule type" value="Genomic_DNA"/>
</dbReference>
<evidence type="ECO:0000259" key="1">
    <source>
        <dbReference type="PROSITE" id="PS51186"/>
    </source>
</evidence>
<dbReference type="RefSeq" id="WP_316772673.1">
    <property type="nucleotide sequence ID" value="NZ_JASMWN010000001.1"/>
</dbReference>
<keyword evidence="2" id="KW-0012">Acyltransferase</keyword>
<evidence type="ECO:0000313" key="2">
    <source>
        <dbReference type="EMBL" id="MDU9002616.1"/>
    </source>
</evidence>
<proteinExistence type="predicted"/>
<organism evidence="2 3">
    <name type="scientific">Sedimentitalea todarodis</name>
    <dbReference type="NCBI Taxonomy" id="1631240"/>
    <lineage>
        <taxon>Bacteria</taxon>
        <taxon>Pseudomonadati</taxon>
        <taxon>Pseudomonadota</taxon>
        <taxon>Alphaproteobacteria</taxon>
        <taxon>Rhodobacterales</taxon>
        <taxon>Paracoccaceae</taxon>
        <taxon>Sedimentitalea</taxon>
    </lineage>
</organism>
<dbReference type="PROSITE" id="PS51186">
    <property type="entry name" value="GNAT"/>
    <property type="match status" value="1"/>
</dbReference>
<dbReference type="InterPro" id="IPR000182">
    <property type="entry name" value="GNAT_dom"/>
</dbReference>
<dbReference type="EC" id="2.3.1.-" evidence="2"/>
<dbReference type="Proteomes" id="UP001255416">
    <property type="component" value="Unassembled WGS sequence"/>
</dbReference>
<dbReference type="PANTHER" id="PTHR43451">
    <property type="entry name" value="ACETYLTRANSFERASE (GNAT) FAMILY PROTEIN"/>
    <property type="match status" value="1"/>
</dbReference>
<reference evidence="3" key="1">
    <citation type="submission" date="2023-05" db="EMBL/GenBank/DDBJ databases">
        <title>Sedimentitalea sp. nov. JM2-8.</title>
        <authorList>
            <person name="Huang J."/>
        </authorList>
    </citation>
    <scope>NUCLEOTIDE SEQUENCE [LARGE SCALE GENOMIC DNA]</scope>
    <source>
        <strain evidence="3">KHS03</strain>
    </source>
</reference>
<accession>A0ABU3V8X2</accession>
<keyword evidence="2" id="KW-0808">Transferase</keyword>
<protein>
    <submittedName>
        <fullName evidence="2">GNAT family N-acetyltransferase</fullName>
        <ecNumber evidence="2">2.3.1.-</ecNumber>
    </submittedName>
</protein>
<dbReference type="GO" id="GO:0016746">
    <property type="term" value="F:acyltransferase activity"/>
    <property type="evidence" value="ECO:0007669"/>
    <property type="project" value="UniProtKB-KW"/>
</dbReference>
<evidence type="ECO:0000313" key="3">
    <source>
        <dbReference type="Proteomes" id="UP001255416"/>
    </source>
</evidence>
<feature type="domain" description="N-acetyltransferase" evidence="1">
    <location>
        <begin position="3"/>
        <end position="157"/>
    </location>
</feature>
<dbReference type="CDD" id="cd04301">
    <property type="entry name" value="NAT_SF"/>
    <property type="match status" value="1"/>
</dbReference>
<name>A0ABU3V8X2_9RHOB</name>
<sequence length="160" mass="17628">MTWAVRPYVAADCAGCWHVFFDAVQTGARHHYSQAQRDAWCASVPAPTLENCARLGDALTCVAHRGETVIGFMTLERNGHLDMAFVTPDDMGRGVAGALHESVLQSARAHGLGHLTADASHLARKFLARHGWHEIEAETVMRAGVPLERFRMELKLEPTQ</sequence>